<feature type="domain" description="N-acetyltransferase" evidence="1">
    <location>
        <begin position="16"/>
        <end position="171"/>
    </location>
</feature>
<dbReference type="EMBL" id="JABZEC010000005">
    <property type="protein sequence ID" value="NVY96794.1"/>
    <property type="molecule type" value="Genomic_DNA"/>
</dbReference>
<dbReference type="PANTHER" id="PTHR43441">
    <property type="entry name" value="RIBOSOMAL-PROTEIN-SERINE ACETYLTRANSFERASE"/>
    <property type="match status" value="1"/>
</dbReference>
<dbReference type="GO" id="GO:0008999">
    <property type="term" value="F:protein-N-terminal-alanine acetyltransferase activity"/>
    <property type="evidence" value="ECO:0007669"/>
    <property type="project" value="TreeGrafter"/>
</dbReference>
<accession>A0A850QY82</accession>
<gene>
    <name evidence="2" type="ORF">HU830_06450</name>
</gene>
<reference evidence="2 3" key="1">
    <citation type="submission" date="2020-06" db="EMBL/GenBank/DDBJ databases">
        <authorList>
            <person name="Kang J."/>
        </authorList>
    </citation>
    <scope>NUCLEOTIDE SEQUENCE [LARGE SCALE GENOMIC DNA]</scope>
    <source>
        <strain evidence="2 3">DCY120</strain>
    </source>
</reference>
<name>A0A850QY82_9LACO</name>
<comment type="caution">
    <text evidence="2">The sequence shown here is derived from an EMBL/GenBank/DDBJ whole genome shotgun (WGS) entry which is preliminary data.</text>
</comment>
<dbReference type="AlphaFoldDB" id="A0A850QY82"/>
<dbReference type="RefSeq" id="WP_176942950.1">
    <property type="nucleotide sequence ID" value="NZ_JABZEC010000005.1"/>
</dbReference>
<dbReference type="GO" id="GO:1990189">
    <property type="term" value="F:protein N-terminal-serine acetyltransferase activity"/>
    <property type="evidence" value="ECO:0007669"/>
    <property type="project" value="TreeGrafter"/>
</dbReference>
<organism evidence="2 3">
    <name type="scientific">Bombilactobacillus apium</name>
    <dbReference type="NCBI Taxonomy" id="2675299"/>
    <lineage>
        <taxon>Bacteria</taxon>
        <taxon>Bacillati</taxon>
        <taxon>Bacillota</taxon>
        <taxon>Bacilli</taxon>
        <taxon>Lactobacillales</taxon>
        <taxon>Lactobacillaceae</taxon>
        <taxon>Bombilactobacillus</taxon>
    </lineage>
</organism>
<keyword evidence="2" id="KW-0808">Transferase</keyword>
<keyword evidence="3" id="KW-1185">Reference proteome</keyword>
<evidence type="ECO:0000313" key="2">
    <source>
        <dbReference type="EMBL" id="NVY96794.1"/>
    </source>
</evidence>
<dbReference type="Pfam" id="PF13302">
    <property type="entry name" value="Acetyltransf_3"/>
    <property type="match status" value="1"/>
</dbReference>
<proteinExistence type="predicted"/>
<dbReference type="InterPro" id="IPR051908">
    <property type="entry name" value="Ribosomal_N-acetyltransferase"/>
</dbReference>
<dbReference type="CDD" id="cd04301">
    <property type="entry name" value="NAT_SF"/>
    <property type="match status" value="1"/>
</dbReference>
<dbReference type="SUPFAM" id="SSF55729">
    <property type="entry name" value="Acyl-CoA N-acyltransferases (Nat)"/>
    <property type="match status" value="1"/>
</dbReference>
<dbReference type="InterPro" id="IPR000182">
    <property type="entry name" value="GNAT_dom"/>
</dbReference>
<evidence type="ECO:0000259" key="1">
    <source>
        <dbReference type="PROSITE" id="PS51186"/>
    </source>
</evidence>
<evidence type="ECO:0000313" key="3">
    <source>
        <dbReference type="Proteomes" id="UP000563523"/>
    </source>
</evidence>
<dbReference type="PANTHER" id="PTHR43441:SF11">
    <property type="entry name" value="RIBOSOMAL-PROTEIN-SERINE ACETYLTRANSFERASE"/>
    <property type="match status" value="1"/>
</dbReference>
<sequence length="185" mass="21995">MFLAPQFELDDSVIQLVLPEPDHASDLFELIDNNRKHLQPWLTWVSQIQTIDDEQDFIKIVQQQMYKQEIFLLIICIDGLPGGVIDLHEIEPNNHRAKVGYWLAPQFQKHGIMTHTLEKIIAYGFNQLHLHRLEIWIDSLNFRAQHVPQRLGFQREAKLRDCSFYNQKYHDLEIYSHLNYTDMSQ</sequence>
<dbReference type="GO" id="GO:0005737">
    <property type="term" value="C:cytoplasm"/>
    <property type="evidence" value="ECO:0007669"/>
    <property type="project" value="TreeGrafter"/>
</dbReference>
<dbReference type="PROSITE" id="PS51186">
    <property type="entry name" value="GNAT"/>
    <property type="match status" value="1"/>
</dbReference>
<dbReference type="Proteomes" id="UP000563523">
    <property type="component" value="Unassembled WGS sequence"/>
</dbReference>
<dbReference type="InterPro" id="IPR016181">
    <property type="entry name" value="Acyl_CoA_acyltransferase"/>
</dbReference>
<protein>
    <submittedName>
        <fullName evidence="2">GNAT family N-acetyltransferase</fullName>
    </submittedName>
</protein>
<dbReference type="Gene3D" id="3.40.630.30">
    <property type="match status" value="1"/>
</dbReference>